<dbReference type="STRING" id="264951.A0A443I4N8"/>
<keyword evidence="2" id="KW-1185">Reference proteome</keyword>
<dbReference type="EMBL" id="RCNU01000001">
    <property type="protein sequence ID" value="RWQ99007.1"/>
    <property type="molecule type" value="Genomic_DNA"/>
</dbReference>
<dbReference type="RefSeq" id="XP_028488652.1">
    <property type="nucleotide sequence ID" value="XM_028634074.1"/>
</dbReference>
<dbReference type="AlphaFoldDB" id="A0A443I4N8"/>
<evidence type="ECO:0000313" key="1">
    <source>
        <dbReference type="EMBL" id="RWQ99007.1"/>
    </source>
</evidence>
<reference evidence="1 2" key="1">
    <citation type="journal article" date="2018" name="Front. Microbiol.">
        <title>Genomic and genetic insights into a cosmopolitan fungus, Paecilomyces variotii (Eurotiales).</title>
        <authorList>
            <person name="Urquhart A.S."/>
            <person name="Mondo S.J."/>
            <person name="Makela M.R."/>
            <person name="Hane J.K."/>
            <person name="Wiebenga A."/>
            <person name="He G."/>
            <person name="Mihaltcheva S."/>
            <person name="Pangilinan J."/>
            <person name="Lipzen A."/>
            <person name="Barry K."/>
            <person name="de Vries R.P."/>
            <person name="Grigoriev I.V."/>
            <person name="Idnurm A."/>
        </authorList>
    </citation>
    <scope>NUCLEOTIDE SEQUENCE [LARGE SCALE GENOMIC DNA]</scope>
    <source>
        <strain evidence="1 2">CBS 101075</strain>
    </source>
</reference>
<comment type="caution">
    <text evidence="1">The sequence shown here is derived from an EMBL/GenBank/DDBJ whole genome shotgun (WGS) entry which is preliminary data.</text>
</comment>
<dbReference type="Proteomes" id="UP000283841">
    <property type="component" value="Unassembled WGS sequence"/>
</dbReference>
<evidence type="ECO:0000313" key="2">
    <source>
        <dbReference type="Proteomes" id="UP000283841"/>
    </source>
</evidence>
<dbReference type="VEuPathDB" id="FungiDB:C8Q69DRAFT_8259"/>
<sequence>MDTRTTMGDNHPDERRVRELYRYFQPSNPAALNEGCEIYPDDLVTEATAAASVLVDSLGDRSSPNATLTSLAQLAALRLNAQRALISVVDRETQYFIAEATRSLNLRDPSKYENEEDVLWAGCSAVSRKGKLCEVSTEEHSMEDRRGMNKMTCNPPLLIEVLLDYYRIAPLRSRPVFVLYRQ</sequence>
<protein>
    <submittedName>
        <fullName evidence="1">Uncharacterized protein</fullName>
    </submittedName>
</protein>
<organism evidence="1 2">
    <name type="scientific">Byssochlamys spectabilis</name>
    <name type="common">Paecilomyces variotii</name>
    <dbReference type="NCBI Taxonomy" id="264951"/>
    <lineage>
        <taxon>Eukaryota</taxon>
        <taxon>Fungi</taxon>
        <taxon>Dikarya</taxon>
        <taxon>Ascomycota</taxon>
        <taxon>Pezizomycotina</taxon>
        <taxon>Eurotiomycetes</taxon>
        <taxon>Eurotiomycetidae</taxon>
        <taxon>Eurotiales</taxon>
        <taxon>Thermoascaceae</taxon>
        <taxon>Paecilomyces</taxon>
    </lineage>
</organism>
<name>A0A443I4N8_BYSSP</name>
<accession>A0A443I4N8</accession>
<gene>
    <name evidence="1" type="ORF">C8Q69DRAFT_8259</name>
</gene>
<proteinExistence type="predicted"/>
<dbReference type="GeneID" id="39603351"/>